<sequence length="2483" mass="275010">MSMPHASQLNGNNSNRSSFHNTNNDLYKKLPRVPQCPPAEDITDIFNRAILGDATAQISIAELYKEGEEVPQDYERAMEWYLQAANQGDPTAQWNIGSLFHHGLGVSKDFLKAMAWYRKAARQGYAGAQYSIARMFEYGQGVPKDESKAVEWYFKAAENGHVPAQQHLSKIDAMAPATPARTIEERPIKTTMENTKPQVQAVRPVSKDNLSSPTLTPTPKVYFDCHSNPATGESFVLWDDIRIIVADVLYVRHEAKVLPFMKDAELRPLKPLRIAAIPDVVLDIVVDRPLVRLEESQATLTDTPNVSTVQETLQEDTALNLTAAPVSNAPKHNPVYGIEETAMVNNSLIDNPGVRPKPKVPHFVLTAEQEEDANEAAPIASNISSKPVNDKAQSTNNNPEITFQSHQSPQVRTAIDSYLLNVIKATLGEANPQVDLGHIYRAGYGVKQDFEAARYWYRKAADQGDPAGQCNLGHLYRLELGVDQNHSTAMSWYKKAADQGDAEGQCYIGIVHECGLVGARDYSAAMDWFLKAANQGHAFAQCCIGGLYATGQGIQQDYGKSMEWHLRAANQGLPAAQFMMACMYLNGSGVPRDKAIALDWLSKATSRKNVDFWSQMAMGMMYLGGLGVPQSDSTALAWYLKAARQGLPTAQSAVGGMYRDGFGVSQDYSKALFWLVKAANHNILSAQNDVGSMYLHGQGVPKDYSKAKEWYAKAANLGHEGANQQPPTPFCNQRHIRTTFTTMVNIKPQVQVVRPISKDKLDLPPITLSPTVNFNCLSNPATGEFFVLWDDIRLVFTDALYVRHESTVVPFMKDAELMPLKPLRIAAVPDAVLDIVVDNPLVRLEAAMQRTMIIDIPKEVSARDALQEDTTLKPAASLVSNAPRRNPVYGLVETAMDNYSHIDHPDFRPKPRAPQFVPAAGQEEGTHQLTDNASKNDSEPLNDKAQSTSNKPKSTSQSHRSPQDHTAPTSVRDISPIVFKASLGDAKSQVELGDMFRVGDGVEQDFDEARYWYLKAANQGDPSGQCNIGHLYRLELGVDRNHSTAMSWYKKAADQGDAEGQCYVGLVHDFGLDHAVDYSAAMEWYMMAANQGHAFAQCCIGSLFSMGQGVQQNYDKAMEWYLRAADQDLPAAQLKIGNRYLLGKGVAQDKAVAQDWFSKAASRKDVDVWSQYAMGVMYGRGIGVLPSDSTAFLWFLKAARQGLPDAQCFVGFMYHCGKGVSKDYSEALFWLLKSANHNHPYAQHKIGDMYLEGEGVPKNYSIAKEWFDKAVKFGCEEAKASLSEVQQLIENDARSIKSRLKFCSLSSMLSMRSKFKRLDGAPTVQQHHQHSLDHISRNHQLNKATFTPMVNIKPQVQAVRPVSKDNLDSPTITPAPKVYFNCHSNPATGENFVLWDDILLVFADALYVRHEATIVPFMKDAELIPLKPLRIAAIPDVVLAIVVGNSLVRQETTRTLETTLQQTTIADTPKEATVQETHLSIPQEDTTLKATTTPVSNAPRRNPVDGMEETAMDNYSHIPHPDSRPKPRAPQSVPTAEQEGNLNEVTPSISNIDRELETGNAQFINDKPVSTFQSHRSPQVHTVAAAVRDISPIVVKATLGDAKSRVELGDMHRTGDGVEQDFQQAHYWYLKAANQDDPSGQCKLGHLYRLELGVDRNHSIALSWYKKAADQGDAGGQCYVGLVYKDGLIGAVDYSAAMEWYMKAANQGYAYAQYSIGNLYARGRGVHQDDGKAMGWYLRAAEQGLPAAQFKIGFMHLEGTGGSRDKNIALDWFSKAVRRKDTDVWSQIAMAYMYFIGIGVPKSNNTAFSWFLMAARQGSPSAQYFIGIIYRDGKDVPQDYSEALIWFIKSASHNDADAQHEIGLMYLQGQGVPKNYLTAKEWFVKAAKFGCKAADTSLSKVQQLIDEDEEYNCSFIFANCTELSKSKLSTPSKFERLDNAPTVHEHHSRLKINFNCLSNPATREYFVLWDDIRLVFTDALYVRHEGTVVPFMKDAELMPLKPLRIAAVPDAVLDIVVDNPLVRLEAAMQRTTITDIPKEVSARDALQEDTTLKPTASLVSNAPSRNPVYGLVETAIQNYSHIDHPDFRPKPRAPQFVPTAGQEEGTNQLTENASKNDNEPMNISAQVNNDKPISASQSHRSPQDHTATAAVRDISPIVFKASLGDAKAQVELGDMYRTGNDVEQDFEAARYWYRKAADQGDPAGQCKLGHLYRLELGVDRNHSTALSWYKKAADQGHAGGQCYVGLVHDYGLDGAVDYSAAMQWYMMAANQRHAFAQFCIGCLYNNGQGVHQDYDKAMEWYLRAANQGLPAAQFNIGYMCLTGRGVAQDEAVALNWLSKAVSRKDVDVWSQFAMGYMCCNGLGVPKSESTAFPWLLKAARQGFPDAQYIVGSMYLNGFGVSQDCSKGLSWLIKSANHNNSDAQHEVGSMYLHGQGVPKNYLTAKEWLAKAVKFGCGEAKVSLSEVQRLLDKDARSISSRLKFW</sequence>
<feature type="region of interest" description="Disordered" evidence="2">
    <location>
        <begin position="1"/>
        <end position="24"/>
    </location>
</feature>
<dbReference type="OrthoDB" id="2384430at2759"/>
<feature type="region of interest" description="Disordered" evidence="2">
    <location>
        <begin position="1473"/>
        <end position="1546"/>
    </location>
</feature>
<dbReference type="STRING" id="1314771.A0A197JTP3"/>
<dbReference type="PANTHER" id="PTHR11102">
    <property type="entry name" value="SEL-1-LIKE PROTEIN"/>
    <property type="match status" value="1"/>
</dbReference>
<dbReference type="PANTHER" id="PTHR11102:SF160">
    <property type="entry name" value="ERAD-ASSOCIATED E3 UBIQUITIN-PROTEIN LIGASE COMPONENT HRD3"/>
    <property type="match status" value="1"/>
</dbReference>
<feature type="region of interest" description="Disordered" evidence="2">
    <location>
        <begin position="375"/>
        <end position="408"/>
    </location>
</feature>
<dbReference type="InterPro" id="IPR011990">
    <property type="entry name" value="TPR-like_helical_dom_sf"/>
</dbReference>
<evidence type="ECO:0000256" key="1">
    <source>
        <dbReference type="ARBA" id="ARBA00038101"/>
    </source>
</evidence>
<feature type="region of interest" description="Disordered" evidence="2">
    <location>
        <begin position="900"/>
        <end position="973"/>
    </location>
</feature>
<feature type="compositionally biased region" description="Polar residues" evidence="2">
    <location>
        <begin position="381"/>
        <end position="408"/>
    </location>
</feature>
<evidence type="ECO:0000313" key="3">
    <source>
        <dbReference type="EMBL" id="OAQ27674.1"/>
    </source>
</evidence>
<dbReference type="Gene3D" id="1.25.40.10">
    <property type="entry name" value="Tetratricopeptide repeat domain"/>
    <property type="match status" value="11"/>
</dbReference>
<proteinExistence type="inferred from homology"/>
<protein>
    <submittedName>
        <fullName evidence="3">HCP-like protein</fullName>
    </submittedName>
</protein>
<keyword evidence="4" id="KW-1185">Reference proteome</keyword>
<dbReference type="EMBL" id="KV442055">
    <property type="protein sequence ID" value="OAQ27674.1"/>
    <property type="molecule type" value="Genomic_DNA"/>
</dbReference>
<feature type="compositionally biased region" description="Polar residues" evidence="2">
    <location>
        <begin position="1474"/>
        <end position="1496"/>
    </location>
</feature>
<dbReference type="Proteomes" id="UP000078512">
    <property type="component" value="Unassembled WGS sequence"/>
</dbReference>
<organism evidence="3 4">
    <name type="scientific">Linnemannia elongata AG-77</name>
    <dbReference type="NCBI Taxonomy" id="1314771"/>
    <lineage>
        <taxon>Eukaryota</taxon>
        <taxon>Fungi</taxon>
        <taxon>Fungi incertae sedis</taxon>
        <taxon>Mucoromycota</taxon>
        <taxon>Mortierellomycotina</taxon>
        <taxon>Mortierellomycetes</taxon>
        <taxon>Mortierellales</taxon>
        <taxon>Mortierellaceae</taxon>
        <taxon>Linnemannia</taxon>
    </lineage>
</organism>
<reference evidence="3 4" key="1">
    <citation type="submission" date="2016-05" db="EMBL/GenBank/DDBJ databases">
        <title>Genome sequencing reveals origins of a unique bacterial endosymbiosis in the earliest lineages of terrestrial Fungi.</title>
        <authorList>
            <consortium name="DOE Joint Genome Institute"/>
            <person name="Uehling J."/>
            <person name="Gryganskyi A."/>
            <person name="Hameed K."/>
            <person name="Tschaplinski T."/>
            <person name="Misztal P."/>
            <person name="Wu S."/>
            <person name="Desiro A."/>
            <person name="Vande Pol N."/>
            <person name="Du Z.-Y."/>
            <person name="Zienkiewicz A."/>
            <person name="Zienkiewicz K."/>
            <person name="Morin E."/>
            <person name="Tisserant E."/>
            <person name="Splivallo R."/>
            <person name="Hainaut M."/>
            <person name="Henrissat B."/>
            <person name="Ohm R."/>
            <person name="Kuo A."/>
            <person name="Yan J."/>
            <person name="Lipzen A."/>
            <person name="Nolan M."/>
            <person name="Labutti K."/>
            <person name="Barry K."/>
            <person name="Goldstein A."/>
            <person name="Labbe J."/>
            <person name="Schadt C."/>
            <person name="Tuskan G."/>
            <person name="Grigoriev I."/>
            <person name="Martin F."/>
            <person name="Vilgalys R."/>
            <person name="Bonito G."/>
        </authorList>
    </citation>
    <scope>NUCLEOTIDE SEQUENCE [LARGE SCALE GENOMIC DNA]</scope>
    <source>
        <strain evidence="3 4">AG-77</strain>
    </source>
</reference>
<dbReference type="InterPro" id="IPR050767">
    <property type="entry name" value="Sel1_AlgK"/>
</dbReference>
<gene>
    <name evidence="3" type="ORF">K457DRAFT_33633</name>
</gene>
<feature type="compositionally biased region" description="Polar residues" evidence="2">
    <location>
        <begin position="2104"/>
        <end position="2124"/>
    </location>
</feature>
<dbReference type="SMART" id="SM00671">
    <property type="entry name" value="SEL1"/>
    <property type="match status" value="35"/>
</dbReference>
<accession>A0A197JTP3</accession>
<name>A0A197JTP3_9FUNG</name>
<dbReference type="Pfam" id="PF08238">
    <property type="entry name" value="Sel1"/>
    <property type="match status" value="35"/>
</dbReference>
<dbReference type="SUPFAM" id="SSF81901">
    <property type="entry name" value="HCP-like"/>
    <property type="match status" value="9"/>
</dbReference>
<comment type="similarity">
    <text evidence="1">Belongs to the sel-1 family.</text>
</comment>
<evidence type="ECO:0000256" key="2">
    <source>
        <dbReference type="SAM" id="MobiDB-lite"/>
    </source>
</evidence>
<feature type="region of interest" description="Disordered" evidence="2">
    <location>
        <begin position="2082"/>
        <end position="2124"/>
    </location>
</feature>
<evidence type="ECO:0000313" key="4">
    <source>
        <dbReference type="Proteomes" id="UP000078512"/>
    </source>
</evidence>
<feature type="compositionally biased region" description="Polar residues" evidence="2">
    <location>
        <begin position="944"/>
        <end position="969"/>
    </location>
</feature>
<dbReference type="InterPro" id="IPR006597">
    <property type="entry name" value="Sel1-like"/>
</dbReference>
<feature type="compositionally biased region" description="Basic and acidic residues" evidence="2">
    <location>
        <begin position="900"/>
        <end position="909"/>
    </location>
</feature>
<feature type="compositionally biased region" description="Polar residues" evidence="2">
    <location>
        <begin position="1532"/>
        <end position="1546"/>
    </location>
</feature>